<reference evidence="2" key="3">
    <citation type="submission" date="2023-01" db="EMBL/GenBank/DDBJ databases">
        <authorList>
            <person name="Sun Q."/>
            <person name="Evtushenko L."/>
        </authorList>
    </citation>
    <scope>NUCLEOTIDE SEQUENCE</scope>
    <source>
        <strain evidence="2">VKM B-1606</strain>
    </source>
</reference>
<dbReference type="SMART" id="SM00530">
    <property type="entry name" value="HTH_XRE"/>
    <property type="match status" value="1"/>
</dbReference>
<reference evidence="3 4" key="2">
    <citation type="submission" date="2021-01" db="EMBL/GenBank/DDBJ databases">
        <title>Genomic Encyclopedia of Type Strains, Phase IV (KMG-IV): sequencing the most valuable type-strain genomes for metagenomic binning, comparative biology and taxonomic classification.</title>
        <authorList>
            <person name="Goeker M."/>
        </authorList>
    </citation>
    <scope>NUCLEOTIDE SEQUENCE [LARGE SCALE GENOMIC DNA]</scope>
    <source>
        <strain evidence="3 4">DSM 6130</strain>
    </source>
</reference>
<dbReference type="InterPro" id="IPR010982">
    <property type="entry name" value="Lambda_DNA-bd_dom_sf"/>
</dbReference>
<sequence>MTSREHFIFSGEQRAQVPYHYRECGLDNVWLENGFTREIYEGEEYVSVHDVDGLWKAIGLSLVSDKKTLSPKEIFFLRRHMKLTQSELATRLRVDDQTVARWEKGKVKLPGPADLALRAAFLGSEICQPEGRDILVQWEETVRRLITKDETGCIEYVFQKDQNHWSESFAETRLRA</sequence>
<evidence type="ECO:0000313" key="2">
    <source>
        <dbReference type="EMBL" id="GLK54535.1"/>
    </source>
</evidence>
<evidence type="ECO:0000259" key="1">
    <source>
        <dbReference type="PROSITE" id="PS50943"/>
    </source>
</evidence>
<dbReference type="Gene3D" id="1.10.260.40">
    <property type="entry name" value="lambda repressor-like DNA-binding domains"/>
    <property type="match status" value="1"/>
</dbReference>
<keyword evidence="3" id="KW-0238">DNA-binding</keyword>
<dbReference type="Proteomes" id="UP001143400">
    <property type="component" value="Unassembled WGS sequence"/>
</dbReference>
<gene>
    <name evidence="2" type="ORF">GCM10008170_05540</name>
    <name evidence="3" type="ORF">JOD31_001702</name>
</gene>
<organism evidence="2 5">
    <name type="scientific">Methylopila capsulata</name>
    <dbReference type="NCBI Taxonomy" id="61654"/>
    <lineage>
        <taxon>Bacteria</taxon>
        <taxon>Pseudomonadati</taxon>
        <taxon>Pseudomonadota</taxon>
        <taxon>Alphaproteobacteria</taxon>
        <taxon>Hyphomicrobiales</taxon>
        <taxon>Methylopilaceae</taxon>
        <taxon>Methylopila</taxon>
    </lineage>
</organism>
<dbReference type="InterPro" id="IPR001387">
    <property type="entry name" value="Cro/C1-type_HTH"/>
</dbReference>
<dbReference type="RefSeq" id="WP_204949907.1">
    <property type="nucleotide sequence ID" value="NZ_BSFF01000001.1"/>
</dbReference>
<dbReference type="GO" id="GO:0003677">
    <property type="term" value="F:DNA binding"/>
    <property type="evidence" value="ECO:0007669"/>
    <property type="project" value="UniProtKB-KW"/>
</dbReference>
<protein>
    <submittedName>
        <fullName evidence="3">DNA-binding transcriptional regulator YiaG</fullName>
    </submittedName>
</protein>
<evidence type="ECO:0000313" key="5">
    <source>
        <dbReference type="Proteomes" id="UP001143400"/>
    </source>
</evidence>
<dbReference type="EMBL" id="JAFBCY010000002">
    <property type="protein sequence ID" value="MBM7851477.1"/>
    <property type="molecule type" value="Genomic_DNA"/>
</dbReference>
<evidence type="ECO:0000313" key="4">
    <source>
        <dbReference type="Proteomes" id="UP000758856"/>
    </source>
</evidence>
<feature type="domain" description="HTH cro/C1-type" evidence="1">
    <location>
        <begin position="77"/>
        <end position="129"/>
    </location>
</feature>
<dbReference type="SUPFAM" id="SSF47413">
    <property type="entry name" value="lambda repressor-like DNA-binding domains"/>
    <property type="match status" value="1"/>
</dbReference>
<name>A0A9W6MQC5_9HYPH</name>
<dbReference type="Proteomes" id="UP000758856">
    <property type="component" value="Unassembled WGS sequence"/>
</dbReference>
<dbReference type="PROSITE" id="PS50943">
    <property type="entry name" value="HTH_CROC1"/>
    <property type="match status" value="1"/>
</dbReference>
<dbReference type="EMBL" id="BSFF01000001">
    <property type="protein sequence ID" value="GLK54535.1"/>
    <property type="molecule type" value="Genomic_DNA"/>
</dbReference>
<proteinExistence type="predicted"/>
<evidence type="ECO:0000313" key="3">
    <source>
        <dbReference type="EMBL" id="MBM7851477.1"/>
    </source>
</evidence>
<accession>A0A9W6MQC5</accession>
<comment type="caution">
    <text evidence="2">The sequence shown here is derived from an EMBL/GenBank/DDBJ whole genome shotgun (WGS) entry which is preliminary data.</text>
</comment>
<keyword evidence="4" id="KW-1185">Reference proteome</keyword>
<dbReference type="Pfam" id="PF01381">
    <property type="entry name" value="HTH_3"/>
    <property type="match status" value="1"/>
</dbReference>
<dbReference type="AlphaFoldDB" id="A0A9W6MQC5"/>
<reference evidence="2" key="1">
    <citation type="journal article" date="2014" name="Int. J. Syst. Evol. Microbiol.">
        <title>Complete genome sequence of Corynebacterium casei LMG S-19264T (=DSM 44701T), isolated from a smear-ripened cheese.</title>
        <authorList>
            <consortium name="US DOE Joint Genome Institute (JGI-PGF)"/>
            <person name="Walter F."/>
            <person name="Albersmeier A."/>
            <person name="Kalinowski J."/>
            <person name="Ruckert C."/>
        </authorList>
    </citation>
    <scope>NUCLEOTIDE SEQUENCE</scope>
    <source>
        <strain evidence="2">VKM B-1606</strain>
    </source>
</reference>
<dbReference type="CDD" id="cd00093">
    <property type="entry name" value="HTH_XRE"/>
    <property type="match status" value="1"/>
</dbReference>